<organism evidence="1 2">
    <name type="scientific">Pseudolactococcus raffinolactis</name>
    <dbReference type="NCBI Taxonomy" id="1366"/>
    <lineage>
        <taxon>Bacteria</taxon>
        <taxon>Bacillati</taxon>
        <taxon>Bacillota</taxon>
        <taxon>Bacilli</taxon>
        <taxon>Lactobacillales</taxon>
        <taxon>Streptococcaceae</taxon>
        <taxon>Pseudolactococcus</taxon>
    </lineage>
</organism>
<proteinExistence type="predicted"/>
<dbReference type="GeneID" id="303196031"/>
<sequence length="75" mass="8462">MAKKSLIGNMISEDNIKRINSDSVKAVEKTEVKSKRINGLVKPSTYEKAKVKAEKIGISFNEVLNQLLENWIVED</sequence>
<dbReference type="AlphaFoldDB" id="A0A5R9C9J2"/>
<evidence type="ECO:0000313" key="1">
    <source>
        <dbReference type="EMBL" id="QIW54838.1"/>
    </source>
</evidence>
<protein>
    <submittedName>
        <fullName evidence="1">Uncharacterized protein</fullName>
    </submittedName>
</protein>
<name>A0A5R9C9J2_9LACT</name>
<dbReference type="RefSeq" id="WP_138492598.1">
    <property type="nucleotide sequence ID" value="NZ_CP047615.1"/>
</dbReference>
<reference evidence="1 2" key="1">
    <citation type="submission" date="2019-12" db="EMBL/GenBank/DDBJ databases">
        <title>Whole genome sequences of Lactococcus raffinolactis strains isolated from sewage.</title>
        <authorList>
            <person name="Ybazeta G."/>
            <person name="Ross M."/>
            <person name="Brabant-Kirwan D."/>
            <person name="Saleh M."/>
            <person name="Dillon J.A."/>
            <person name="Splinter K."/>
            <person name="Nokhbeh R."/>
        </authorList>
    </citation>
    <scope>NUCLEOTIDE SEQUENCE [LARGE SCALE GENOMIC DNA]</scope>
    <source>
        <strain evidence="1 2">Lr_19_5</strain>
    </source>
</reference>
<dbReference type="EMBL" id="CP047616">
    <property type="protein sequence ID" value="QIW54838.1"/>
    <property type="molecule type" value="Genomic_DNA"/>
</dbReference>
<gene>
    <name evidence="1" type="ORF">GU336_12260</name>
</gene>
<dbReference type="Proteomes" id="UP000501945">
    <property type="component" value="Chromosome"/>
</dbReference>
<accession>A0A5R9C9J2</accession>
<evidence type="ECO:0000313" key="2">
    <source>
        <dbReference type="Proteomes" id="UP000501945"/>
    </source>
</evidence>